<dbReference type="EMBL" id="GL945509">
    <property type="protein sequence ID" value="EGN92277.1"/>
    <property type="molecule type" value="Genomic_DNA"/>
</dbReference>
<protein>
    <submittedName>
        <fullName evidence="2">Uncharacterized protein</fullName>
    </submittedName>
</protein>
<feature type="region of interest" description="Disordered" evidence="1">
    <location>
        <begin position="41"/>
        <end position="106"/>
    </location>
</feature>
<dbReference type="InParanoid" id="F8QHG7"/>
<reference evidence="3" key="1">
    <citation type="journal article" date="2011" name="Science">
        <title>The plant cell wall-decomposing machinery underlies the functional diversity of forest fungi.</title>
        <authorList>
            <person name="Eastwood D.C."/>
            <person name="Floudas D."/>
            <person name="Binder M."/>
            <person name="Majcherczyk A."/>
            <person name="Schneider P."/>
            <person name="Aerts A."/>
            <person name="Asiegbu F.O."/>
            <person name="Baker S.E."/>
            <person name="Barry K."/>
            <person name="Bendiksby M."/>
            <person name="Blumentritt M."/>
            <person name="Coutinho P.M."/>
            <person name="Cullen D."/>
            <person name="de Vries R.P."/>
            <person name="Gathman A."/>
            <person name="Goodell B."/>
            <person name="Henrissat B."/>
            <person name="Ihrmark K."/>
            <person name="Kauserud H."/>
            <person name="Kohler A."/>
            <person name="LaButti K."/>
            <person name="Lapidus A."/>
            <person name="Lavin J.L."/>
            <person name="Lee Y.-H."/>
            <person name="Lindquist E."/>
            <person name="Lilly W."/>
            <person name="Lucas S."/>
            <person name="Morin E."/>
            <person name="Murat C."/>
            <person name="Oguiza J.A."/>
            <person name="Park J."/>
            <person name="Pisabarro A.G."/>
            <person name="Riley R."/>
            <person name="Rosling A."/>
            <person name="Salamov A."/>
            <person name="Schmidt O."/>
            <person name="Schmutz J."/>
            <person name="Skrede I."/>
            <person name="Stenlid J."/>
            <person name="Wiebenga A."/>
            <person name="Xie X."/>
            <person name="Kuees U."/>
            <person name="Hibbett D.S."/>
            <person name="Hoffmeister D."/>
            <person name="Hoegberg N."/>
            <person name="Martin F."/>
            <person name="Grigoriev I.V."/>
            <person name="Watkinson S.C."/>
        </authorList>
    </citation>
    <scope>NUCLEOTIDE SEQUENCE [LARGE SCALE GENOMIC DNA]</scope>
    <source>
        <strain evidence="3">strain S7.3</strain>
    </source>
</reference>
<gene>
    <name evidence="2" type="ORF">SERLA73DRAFT_99546</name>
</gene>
<feature type="non-terminal residue" evidence="2">
    <location>
        <position position="251"/>
    </location>
</feature>
<accession>F8QHG7</accession>
<dbReference type="Proteomes" id="UP000008063">
    <property type="component" value="Unassembled WGS sequence"/>
</dbReference>
<evidence type="ECO:0000313" key="2">
    <source>
        <dbReference type="EMBL" id="EGN92277.1"/>
    </source>
</evidence>
<dbReference type="AlphaFoldDB" id="F8QHG7"/>
<keyword evidence="3" id="KW-1185">Reference proteome</keyword>
<organism evidence="3">
    <name type="scientific">Serpula lacrymans var. lacrymans (strain S7.3)</name>
    <name type="common">Dry rot fungus</name>
    <dbReference type="NCBI Taxonomy" id="936435"/>
    <lineage>
        <taxon>Eukaryota</taxon>
        <taxon>Fungi</taxon>
        <taxon>Dikarya</taxon>
        <taxon>Basidiomycota</taxon>
        <taxon>Agaricomycotina</taxon>
        <taxon>Agaricomycetes</taxon>
        <taxon>Agaricomycetidae</taxon>
        <taxon>Boletales</taxon>
        <taxon>Coniophorineae</taxon>
        <taxon>Serpulaceae</taxon>
        <taxon>Serpula</taxon>
    </lineage>
</organism>
<evidence type="ECO:0000256" key="1">
    <source>
        <dbReference type="SAM" id="MobiDB-lite"/>
    </source>
</evidence>
<feature type="compositionally biased region" description="Polar residues" evidence="1">
    <location>
        <begin position="67"/>
        <end position="80"/>
    </location>
</feature>
<dbReference type="OMA" id="ISYGEWE"/>
<proteinExistence type="predicted"/>
<feature type="compositionally biased region" description="Acidic residues" evidence="1">
    <location>
        <begin position="41"/>
        <end position="52"/>
    </location>
</feature>
<evidence type="ECO:0000313" key="3">
    <source>
        <dbReference type="Proteomes" id="UP000008063"/>
    </source>
</evidence>
<dbReference type="OrthoDB" id="3364905at2759"/>
<dbReference type="HOGENOM" id="CLU_1109285_0_0_1"/>
<sequence length="251" mass="27517">MEDVGANGRHHSLAHELAVALMPEPSAGSKLLAEEFGIEYDEGAEGIDEDDQNVPRAPSFADEAAAQSANDSIQNDSPLSILTPPAYDQSPFSSPSAHRPSKPSEQDAMEVLAQNLSSTDKFLSHLRRLDLDTGSLTSQPALETLASDIIRRINETTRDREGQVRELLEYEREFRKIAGEVGGNDVLGQLDELTDLGDLLDQKTAEMSQPETRTLDPVVEEPPPSAITAISYGEWEVDPDLRLCPQSRIHF</sequence>
<name>F8QHG7_SERL3</name>